<dbReference type="Pfam" id="PF04107">
    <property type="entry name" value="GCS2"/>
    <property type="match status" value="1"/>
</dbReference>
<dbReference type="InterPro" id="IPR011793">
    <property type="entry name" value="YbdK"/>
</dbReference>
<dbReference type="OrthoDB" id="9803842at2"/>
<dbReference type="GO" id="GO:0004357">
    <property type="term" value="F:glutamate-cysteine ligase activity"/>
    <property type="evidence" value="ECO:0007669"/>
    <property type="project" value="UniProtKB-EC"/>
</dbReference>
<dbReference type="InterPro" id="IPR014746">
    <property type="entry name" value="Gln_synth/guanido_kin_cat_dom"/>
</dbReference>
<evidence type="ECO:0000256" key="1">
    <source>
        <dbReference type="ARBA" id="ARBA00022598"/>
    </source>
</evidence>
<evidence type="ECO:0000256" key="2">
    <source>
        <dbReference type="ARBA" id="ARBA00022741"/>
    </source>
</evidence>
<evidence type="ECO:0000256" key="3">
    <source>
        <dbReference type="ARBA" id="ARBA00022840"/>
    </source>
</evidence>
<dbReference type="InterPro" id="IPR006336">
    <property type="entry name" value="GCS2"/>
</dbReference>
<comment type="catalytic activity">
    <reaction evidence="4 5">
        <text>L-cysteine + L-glutamate + ATP = gamma-L-glutamyl-L-cysteine + ADP + phosphate + H(+)</text>
        <dbReference type="Rhea" id="RHEA:13285"/>
        <dbReference type="ChEBI" id="CHEBI:15378"/>
        <dbReference type="ChEBI" id="CHEBI:29985"/>
        <dbReference type="ChEBI" id="CHEBI:30616"/>
        <dbReference type="ChEBI" id="CHEBI:35235"/>
        <dbReference type="ChEBI" id="CHEBI:43474"/>
        <dbReference type="ChEBI" id="CHEBI:58173"/>
        <dbReference type="ChEBI" id="CHEBI:456216"/>
        <dbReference type="EC" id="6.3.2.2"/>
    </reaction>
</comment>
<dbReference type="Gene3D" id="3.30.590.20">
    <property type="match status" value="1"/>
</dbReference>
<evidence type="ECO:0000256" key="4">
    <source>
        <dbReference type="ARBA" id="ARBA00048819"/>
    </source>
</evidence>
<dbReference type="HAMAP" id="MF_01609">
    <property type="entry name" value="Glu_cys_ligase_2"/>
    <property type="match status" value="1"/>
</dbReference>
<dbReference type="EMBL" id="FRAP01000018">
    <property type="protein sequence ID" value="SHL10566.1"/>
    <property type="molecule type" value="Genomic_DNA"/>
</dbReference>
<keyword evidence="2 5" id="KW-0547">Nucleotide-binding</keyword>
<dbReference type="PANTHER" id="PTHR36510:SF1">
    <property type="entry name" value="GLUTAMATE--CYSTEINE LIGASE 2-RELATED"/>
    <property type="match status" value="1"/>
</dbReference>
<dbReference type="EC" id="6.3.2.2" evidence="5"/>
<keyword evidence="1 5" id="KW-0436">Ligase</keyword>
<dbReference type="AlphaFoldDB" id="A0A1M6XXE1"/>
<comment type="function">
    <text evidence="5">ATP-dependent carboxylate-amine ligase which exhibits weak glutamate--cysteine ligase activity.</text>
</comment>
<keyword evidence="3 5" id="KW-0067">ATP-binding</keyword>
<gene>
    <name evidence="6" type="ORF">SAMN05443637_11856</name>
</gene>
<name>A0A1M6XXE1_PSETH</name>
<evidence type="ECO:0000313" key="6">
    <source>
        <dbReference type="EMBL" id="SHL10566.1"/>
    </source>
</evidence>
<dbReference type="GO" id="GO:0005524">
    <property type="term" value="F:ATP binding"/>
    <property type="evidence" value="ECO:0007669"/>
    <property type="project" value="UniProtKB-KW"/>
</dbReference>
<dbReference type="SUPFAM" id="SSF55931">
    <property type="entry name" value="Glutamine synthetase/guanido kinase"/>
    <property type="match status" value="1"/>
</dbReference>
<dbReference type="InterPro" id="IPR050141">
    <property type="entry name" value="GCL_type2/YbdK_subfam"/>
</dbReference>
<organism evidence="6 7">
    <name type="scientific">Pseudonocardia thermophila</name>
    <dbReference type="NCBI Taxonomy" id="1848"/>
    <lineage>
        <taxon>Bacteria</taxon>
        <taxon>Bacillati</taxon>
        <taxon>Actinomycetota</taxon>
        <taxon>Actinomycetes</taxon>
        <taxon>Pseudonocardiales</taxon>
        <taxon>Pseudonocardiaceae</taxon>
        <taxon>Pseudonocardia</taxon>
    </lineage>
</organism>
<reference evidence="6 7" key="1">
    <citation type="submission" date="2016-11" db="EMBL/GenBank/DDBJ databases">
        <authorList>
            <person name="Jaros S."/>
            <person name="Januszkiewicz K."/>
            <person name="Wedrychowicz H."/>
        </authorList>
    </citation>
    <scope>NUCLEOTIDE SEQUENCE [LARGE SCALE GENOMIC DNA]</scope>
    <source>
        <strain evidence="6 7">DSM 43832</strain>
    </source>
</reference>
<accession>A0A1M6XXE1</accession>
<dbReference type="NCBIfam" id="NF010041">
    <property type="entry name" value="PRK13517.1-1"/>
    <property type="match status" value="1"/>
</dbReference>
<comment type="similarity">
    <text evidence="5">Belongs to the glutamate--cysteine ligase type 2 family. YbdK subfamily.</text>
</comment>
<dbReference type="STRING" id="1848.SAMN05443637_11856"/>
<dbReference type="NCBIfam" id="TIGR02050">
    <property type="entry name" value="gshA_cyan_rel"/>
    <property type="match status" value="1"/>
</dbReference>
<dbReference type="PANTHER" id="PTHR36510">
    <property type="entry name" value="GLUTAMATE--CYSTEINE LIGASE 2-RELATED"/>
    <property type="match status" value="1"/>
</dbReference>
<protein>
    <recommendedName>
        <fullName evidence="5">Putative glutamate--cysteine ligase 2</fullName>
        <ecNumber evidence="5">6.3.2.2</ecNumber>
    </recommendedName>
    <alternativeName>
        <fullName evidence="5">Gamma-glutamylcysteine synthetase 2</fullName>
        <shortName evidence="5">GCS 2</shortName>
        <shortName evidence="5">Gamma-GCS 2</shortName>
    </alternativeName>
</protein>
<evidence type="ECO:0000256" key="5">
    <source>
        <dbReference type="HAMAP-Rule" id="MF_01609"/>
    </source>
</evidence>
<dbReference type="GO" id="GO:0042398">
    <property type="term" value="P:modified amino acid biosynthetic process"/>
    <property type="evidence" value="ECO:0007669"/>
    <property type="project" value="InterPro"/>
</dbReference>
<sequence length="353" mass="37317">MGVEEEFLLVDPETGTASAASGAVLLIAEAEHDGDLTAELQLEQIETGTRPQVTPEALAAELHRTREQARAAASAVGAALAPLATSPLPAHPTVSPSPRYHRMVEQFGLTGVEQLTCGCHVHVAVGSGEEGVAVLDRIRAWLPPLLALSSNSPFWNGHDTRYASYRNQVWGRWPSAGPTGVFGSAAAYRAMEQAMLATETVLDPAMIYFDARLSRRHPTVEIRVADVCREIDDAVLIAALCRGLVTTAAQEWAAGRAPDPVPAPVLRLATWRAARSGLSGALLDPRTGRPAPARDVLTALIGHVRDALADTGDLGTVTALLDALLRRGTGAARQRAVSRRAGDLRAVVLDAIG</sequence>
<proteinExistence type="inferred from homology"/>
<evidence type="ECO:0000313" key="7">
    <source>
        <dbReference type="Proteomes" id="UP000184363"/>
    </source>
</evidence>
<keyword evidence="7" id="KW-1185">Reference proteome</keyword>
<dbReference type="Proteomes" id="UP000184363">
    <property type="component" value="Unassembled WGS sequence"/>
</dbReference>